<dbReference type="SMART" id="SM00419">
    <property type="entry name" value="HTH_CRP"/>
    <property type="match status" value="1"/>
</dbReference>
<reference evidence="5 6" key="1">
    <citation type="submission" date="2017-03" db="EMBL/GenBank/DDBJ databases">
        <title>Paenibacillus larvae genome sequencing.</title>
        <authorList>
            <person name="Dingman D.W."/>
        </authorList>
    </citation>
    <scope>NUCLEOTIDE SEQUENCE [LARGE SCALE GENOMIC DNA]</scope>
    <source>
        <strain evidence="5 6">SAG 10367</strain>
    </source>
</reference>
<gene>
    <name evidence="5" type="ORF">B7C51_04075</name>
</gene>
<name>A0A1U9YIW3_9BACL</name>
<dbReference type="Pfam" id="PF00027">
    <property type="entry name" value="cNMP_binding"/>
    <property type="match status" value="1"/>
</dbReference>
<dbReference type="InterPro" id="IPR036388">
    <property type="entry name" value="WH-like_DNA-bd_sf"/>
</dbReference>
<dbReference type="SMART" id="SM00100">
    <property type="entry name" value="cNMP"/>
    <property type="match status" value="1"/>
</dbReference>
<dbReference type="InterPro" id="IPR018490">
    <property type="entry name" value="cNMP-bd_dom_sf"/>
</dbReference>
<dbReference type="Pfam" id="PF13545">
    <property type="entry name" value="HTH_Crp_2"/>
    <property type="match status" value="1"/>
</dbReference>
<dbReference type="PROSITE" id="PS50042">
    <property type="entry name" value="CNMP_BINDING_3"/>
    <property type="match status" value="1"/>
</dbReference>
<evidence type="ECO:0000256" key="4">
    <source>
        <dbReference type="ARBA" id="ARBA00023163"/>
    </source>
</evidence>
<accession>A0A1U9YIW3</accession>
<keyword evidence="4" id="KW-0804">Transcription</keyword>
<proteinExistence type="predicted"/>
<dbReference type="SUPFAM" id="SSF51206">
    <property type="entry name" value="cAMP-binding domain-like"/>
    <property type="match status" value="1"/>
</dbReference>
<evidence type="ECO:0000256" key="1">
    <source>
        <dbReference type="ARBA" id="ARBA00023015"/>
    </source>
</evidence>
<keyword evidence="3" id="KW-0010">Activator</keyword>
<dbReference type="SUPFAM" id="SSF46785">
    <property type="entry name" value="Winged helix' DNA-binding domain"/>
    <property type="match status" value="1"/>
</dbReference>
<dbReference type="InterPro" id="IPR000595">
    <property type="entry name" value="cNMP-bd_dom"/>
</dbReference>
<dbReference type="Gene3D" id="1.10.10.10">
    <property type="entry name" value="Winged helix-like DNA-binding domain superfamily/Winged helix DNA-binding domain"/>
    <property type="match status" value="1"/>
</dbReference>
<keyword evidence="1" id="KW-0805">Transcription regulation</keyword>
<dbReference type="GeneID" id="64219739"/>
<dbReference type="Gene3D" id="2.60.120.10">
    <property type="entry name" value="Jelly Rolls"/>
    <property type="match status" value="1"/>
</dbReference>
<dbReference type="PANTHER" id="PTHR24567:SF74">
    <property type="entry name" value="HTH-TYPE TRANSCRIPTIONAL REGULATOR ARCR"/>
    <property type="match status" value="1"/>
</dbReference>
<dbReference type="GO" id="GO:0005829">
    <property type="term" value="C:cytosol"/>
    <property type="evidence" value="ECO:0007669"/>
    <property type="project" value="TreeGrafter"/>
</dbReference>
<protein>
    <submittedName>
        <fullName evidence="5">Uncharacterized protein</fullName>
    </submittedName>
</protein>
<dbReference type="PANTHER" id="PTHR24567">
    <property type="entry name" value="CRP FAMILY TRANSCRIPTIONAL REGULATORY PROTEIN"/>
    <property type="match status" value="1"/>
</dbReference>
<dbReference type="InterPro" id="IPR050397">
    <property type="entry name" value="Env_Response_Regulators"/>
</dbReference>
<dbReference type="GO" id="GO:0003700">
    <property type="term" value="F:DNA-binding transcription factor activity"/>
    <property type="evidence" value="ECO:0007669"/>
    <property type="project" value="TreeGrafter"/>
</dbReference>
<dbReference type="GO" id="GO:0003677">
    <property type="term" value="F:DNA binding"/>
    <property type="evidence" value="ECO:0007669"/>
    <property type="project" value="UniProtKB-KW"/>
</dbReference>
<dbReference type="AlphaFoldDB" id="A0A1U9YIW3"/>
<dbReference type="InterPro" id="IPR036390">
    <property type="entry name" value="WH_DNA-bd_sf"/>
</dbReference>
<keyword evidence="2" id="KW-0238">DNA-binding</keyword>
<evidence type="ECO:0000256" key="3">
    <source>
        <dbReference type="ARBA" id="ARBA00023159"/>
    </source>
</evidence>
<dbReference type="EMBL" id="CP020557">
    <property type="protein sequence ID" value="ARF67162.1"/>
    <property type="molecule type" value="Genomic_DNA"/>
</dbReference>
<dbReference type="PROSITE" id="PS51063">
    <property type="entry name" value="HTH_CRP_2"/>
    <property type="match status" value="1"/>
</dbReference>
<dbReference type="InterPro" id="IPR012318">
    <property type="entry name" value="HTH_CRP"/>
</dbReference>
<evidence type="ECO:0000313" key="6">
    <source>
        <dbReference type="Proteomes" id="UP000192727"/>
    </source>
</evidence>
<organism evidence="5 6">
    <name type="scientific">Paenibacillus larvae subsp. pulvifaciens</name>
    <dbReference type="NCBI Taxonomy" id="1477"/>
    <lineage>
        <taxon>Bacteria</taxon>
        <taxon>Bacillati</taxon>
        <taxon>Bacillota</taxon>
        <taxon>Bacilli</taxon>
        <taxon>Bacillales</taxon>
        <taxon>Paenibacillaceae</taxon>
        <taxon>Paenibacillus</taxon>
    </lineage>
</organism>
<sequence>MEERQTCTCEYIPRNTNCFTESNLSKIQEIMYEQKIQPGAYLFWEGDVADKLYYIKSGRVKVTKSTDEGKELLLYMFQDGDMLGQIDPYEQSRHAFTAEAIEECVVGVVQQQDLEVLIWQHGELAIEFMKWMGLMHRLTQTKFRDMMMYGKPGALCSTLIRLSNSFGKKEGDAIKITKKLTHSELSDMIGATRESVNRMFGDLKKKDALEMKGGYILIKDIEQLKQICHCENCPLDVCRI</sequence>
<dbReference type="Proteomes" id="UP000192727">
    <property type="component" value="Chromosome"/>
</dbReference>
<dbReference type="CDD" id="cd00038">
    <property type="entry name" value="CAP_ED"/>
    <property type="match status" value="1"/>
</dbReference>
<evidence type="ECO:0000256" key="2">
    <source>
        <dbReference type="ARBA" id="ARBA00023125"/>
    </source>
</evidence>
<dbReference type="InterPro" id="IPR014710">
    <property type="entry name" value="RmlC-like_jellyroll"/>
</dbReference>
<evidence type="ECO:0000313" key="5">
    <source>
        <dbReference type="EMBL" id="ARF67162.1"/>
    </source>
</evidence>
<dbReference type="RefSeq" id="WP_024094542.1">
    <property type="nucleotide sequence ID" value="NZ_CP020327.1"/>
</dbReference>